<dbReference type="Proteomes" id="UP000015530">
    <property type="component" value="Unassembled WGS sequence"/>
</dbReference>
<sequence length="8" mass="903">MLGVKWLG</sequence>
<comment type="caution">
    <text evidence="1">The sequence shown here is derived from an EMBL/GenBank/DDBJ whole genome shotgun (WGS) entry which is preliminary data.</text>
</comment>
<dbReference type="EMBL" id="AMYD01000061">
    <property type="protein sequence ID" value="EQB59388.1"/>
    <property type="molecule type" value="Genomic_DNA"/>
</dbReference>
<proteinExistence type="predicted"/>
<name>T0L3Q1_COLGC</name>
<evidence type="ECO:0000313" key="1">
    <source>
        <dbReference type="EMBL" id="EQB59388.1"/>
    </source>
</evidence>
<dbReference type="HOGENOM" id="CLU_3439464_0_0_1"/>
<protein>
    <submittedName>
        <fullName evidence="1">Uncharacterized protein</fullName>
    </submittedName>
</protein>
<accession>T0L3Q1</accession>
<reference evidence="2" key="1">
    <citation type="journal article" date="2013" name="Mol. Plant Microbe Interact.">
        <title>Global aspects of pacC regulation of pathogenicity genes in Colletotrichum gloeosporioides as revealed by transcriptome analysis.</title>
        <authorList>
            <person name="Alkan N."/>
            <person name="Meng X."/>
            <person name="Friedlander G."/>
            <person name="Reuveni E."/>
            <person name="Sukno S."/>
            <person name="Sherman A."/>
            <person name="Thon M."/>
            <person name="Fluhr R."/>
            <person name="Prusky D."/>
        </authorList>
    </citation>
    <scope>NUCLEOTIDE SEQUENCE [LARGE SCALE GENOMIC DNA]</scope>
    <source>
        <strain evidence="2">Cg-14</strain>
    </source>
</reference>
<evidence type="ECO:0000313" key="2">
    <source>
        <dbReference type="Proteomes" id="UP000015530"/>
    </source>
</evidence>
<organism evidence="1 2">
    <name type="scientific">Colletotrichum gloeosporioides (strain Cg-14)</name>
    <name type="common">Anthracnose fungus</name>
    <name type="synonym">Glomerella cingulata</name>
    <dbReference type="NCBI Taxonomy" id="1237896"/>
    <lineage>
        <taxon>Eukaryota</taxon>
        <taxon>Fungi</taxon>
        <taxon>Dikarya</taxon>
        <taxon>Ascomycota</taxon>
        <taxon>Pezizomycotina</taxon>
        <taxon>Sordariomycetes</taxon>
        <taxon>Hypocreomycetidae</taxon>
        <taxon>Glomerellales</taxon>
        <taxon>Glomerellaceae</taxon>
        <taxon>Colletotrichum</taxon>
        <taxon>Colletotrichum gloeosporioides species complex</taxon>
    </lineage>
</organism>
<gene>
    <name evidence="1" type="ORF">CGLO_00231</name>
</gene>